<reference evidence="4" key="1">
    <citation type="journal article" date="2019" name="Int. J. Syst. Evol. Microbiol.">
        <title>The Global Catalogue of Microorganisms (GCM) 10K type strain sequencing project: providing services to taxonomists for standard genome sequencing and annotation.</title>
        <authorList>
            <consortium name="The Broad Institute Genomics Platform"/>
            <consortium name="The Broad Institute Genome Sequencing Center for Infectious Disease"/>
            <person name="Wu L."/>
            <person name="Ma J."/>
        </authorList>
    </citation>
    <scope>NUCLEOTIDE SEQUENCE [LARGE SCALE GENOMIC DNA]</scope>
    <source>
        <strain evidence="4">KCTC 52640</strain>
    </source>
</reference>
<gene>
    <name evidence="3" type="ORF">ACFOSU_15425</name>
</gene>
<proteinExistence type="predicted"/>
<evidence type="ECO:0000256" key="2">
    <source>
        <dbReference type="SAM" id="SignalP"/>
    </source>
</evidence>
<keyword evidence="4" id="KW-1185">Reference proteome</keyword>
<feature type="region of interest" description="Disordered" evidence="1">
    <location>
        <begin position="75"/>
        <end position="96"/>
    </location>
</feature>
<evidence type="ECO:0000256" key="1">
    <source>
        <dbReference type="SAM" id="MobiDB-lite"/>
    </source>
</evidence>
<feature type="compositionally biased region" description="Polar residues" evidence="1">
    <location>
        <begin position="75"/>
        <end position="88"/>
    </location>
</feature>
<evidence type="ECO:0000313" key="3">
    <source>
        <dbReference type="EMBL" id="MFC3105271.1"/>
    </source>
</evidence>
<dbReference type="Proteomes" id="UP001595462">
    <property type="component" value="Unassembled WGS sequence"/>
</dbReference>
<dbReference type="EMBL" id="JBHRSS010000008">
    <property type="protein sequence ID" value="MFC3105271.1"/>
    <property type="molecule type" value="Genomic_DNA"/>
</dbReference>
<feature type="signal peptide" evidence="2">
    <location>
        <begin position="1"/>
        <end position="24"/>
    </location>
</feature>
<sequence length="96" mass="10638">MKKFIYTVIAGTLIAASLTSTATAQQEFVESQLTNDKPMDSSMSQQHGMKMMSQPHMKKMMLHMKDMLASCDTMMQQRSAPDSASNAYKSLRPDGA</sequence>
<feature type="chain" id="PRO_5045966153" description="Pentapeptide MXKDX repeat protein" evidence="2">
    <location>
        <begin position="25"/>
        <end position="96"/>
    </location>
</feature>
<feature type="compositionally biased region" description="Polar residues" evidence="1">
    <location>
        <begin position="30"/>
        <end position="47"/>
    </location>
</feature>
<evidence type="ECO:0000313" key="4">
    <source>
        <dbReference type="Proteomes" id="UP001595462"/>
    </source>
</evidence>
<organism evidence="3 4">
    <name type="scientific">Salinisphaera aquimarina</name>
    <dbReference type="NCBI Taxonomy" id="2094031"/>
    <lineage>
        <taxon>Bacteria</taxon>
        <taxon>Pseudomonadati</taxon>
        <taxon>Pseudomonadota</taxon>
        <taxon>Gammaproteobacteria</taxon>
        <taxon>Salinisphaerales</taxon>
        <taxon>Salinisphaeraceae</taxon>
        <taxon>Salinisphaera</taxon>
    </lineage>
</organism>
<accession>A0ABV7EUT2</accession>
<dbReference type="RefSeq" id="WP_353250921.1">
    <property type="nucleotide sequence ID" value="NZ_JBHRSS010000008.1"/>
</dbReference>
<evidence type="ECO:0008006" key="5">
    <source>
        <dbReference type="Google" id="ProtNLM"/>
    </source>
</evidence>
<keyword evidence="2" id="KW-0732">Signal</keyword>
<feature type="region of interest" description="Disordered" evidence="1">
    <location>
        <begin position="30"/>
        <end position="52"/>
    </location>
</feature>
<protein>
    <recommendedName>
        <fullName evidence="5">Pentapeptide MXKDX repeat protein</fullName>
    </recommendedName>
</protein>
<name>A0ABV7EUT2_9GAMM</name>
<comment type="caution">
    <text evidence="3">The sequence shown here is derived from an EMBL/GenBank/DDBJ whole genome shotgun (WGS) entry which is preliminary data.</text>
</comment>